<comment type="caution">
    <text evidence="20">The sequence shown here is derived from an EMBL/GenBank/DDBJ whole genome shotgun (WGS) entry which is preliminary data.</text>
</comment>
<evidence type="ECO:0000256" key="18">
    <source>
        <dbReference type="RuleBase" id="RU364087"/>
    </source>
</evidence>
<dbReference type="AlphaFoldDB" id="A0A6N7R1C4"/>
<evidence type="ECO:0000256" key="9">
    <source>
        <dbReference type="ARBA" id="ARBA00022801"/>
    </source>
</evidence>
<proteinExistence type="predicted"/>
<evidence type="ECO:0000256" key="16">
    <source>
        <dbReference type="PIRSR" id="PIRSR606309-2"/>
    </source>
</evidence>
<evidence type="ECO:0000256" key="11">
    <source>
        <dbReference type="ARBA" id="ARBA00022842"/>
    </source>
</evidence>
<feature type="domain" description="Exonuclease" evidence="19">
    <location>
        <begin position="2"/>
        <end position="175"/>
    </location>
</feature>
<dbReference type="InterPro" id="IPR006054">
    <property type="entry name" value="DnaQ"/>
</dbReference>
<dbReference type="GO" id="GO:0046872">
    <property type="term" value="F:metal ion binding"/>
    <property type="evidence" value="ECO:0007669"/>
    <property type="project" value="UniProtKB-KW"/>
</dbReference>
<dbReference type="PANTHER" id="PTHR30231:SF41">
    <property type="entry name" value="DNA POLYMERASE III SUBUNIT EPSILON"/>
    <property type="match status" value="1"/>
</dbReference>
<protein>
    <recommendedName>
        <fullName evidence="3 18">DNA polymerase III subunit epsilon</fullName>
        <ecNumber evidence="2 18">2.7.7.7</ecNumber>
    </recommendedName>
</protein>
<keyword evidence="13 17" id="KW-0464">Manganese</keyword>
<dbReference type="InterPro" id="IPR036397">
    <property type="entry name" value="RNaseH_sf"/>
</dbReference>
<evidence type="ECO:0000256" key="17">
    <source>
        <dbReference type="PIRSR" id="PIRSR606309-3"/>
    </source>
</evidence>
<evidence type="ECO:0000256" key="12">
    <source>
        <dbReference type="ARBA" id="ARBA00022932"/>
    </source>
</evidence>
<dbReference type="NCBIfam" id="TIGR01406">
    <property type="entry name" value="dnaQ_proteo"/>
    <property type="match status" value="1"/>
</dbReference>
<dbReference type="FunFam" id="3.30.420.10:FF:000012">
    <property type="entry name" value="DNA polymerase III subunit epsilon"/>
    <property type="match status" value="1"/>
</dbReference>
<dbReference type="NCBIfam" id="TIGR00573">
    <property type="entry name" value="dnaq"/>
    <property type="match status" value="1"/>
</dbReference>
<keyword evidence="7 18" id="KW-0540">Nuclease</keyword>
<keyword evidence="4 18" id="KW-0808">Transferase</keyword>
<keyword evidence="21" id="KW-1185">Reference proteome</keyword>
<evidence type="ECO:0000256" key="14">
    <source>
        <dbReference type="ARBA" id="ARBA00049244"/>
    </source>
</evidence>
<keyword evidence="10 18" id="KW-0269">Exonuclease</keyword>
<evidence type="ECO:0000256" key="3">
    <source>
        <dbReference type="ARBA" id="ARBA00020352"/>
    </source>
</evidence>
<dbReference type="SUPFAM" id="SSF53098">
    <property type="entry name" value="Ribonuclease H-like"/>
    <property type="match status" value="1"/>
</dbReference>
<dbReference type="InterPro" id="IPR013520">
    <property type="entry name" value="Ribonucl_H"/>
</dbReference>
<feature type="binding site" evidence="16">
    <location>
        <position position="57"/>
    </location>
    <ligand>
        <name>substrate</name>
    </ligand>
</feature>
<sequence>MRQVILDTETTGLTPEEGHRVIEIGCYELEQRRPTGKRFHEYLNPGRPVDPDAMAVHGLTDDFLSDKPRFSDVAQAFIDFVGGAELIIHNAPFDVGFLDYELERMGTAWGRVTDHCTVLDSLELARRRHPGQRNSLDALCRRYGIDNTRRELHGALLDAELLAEVYLAMTGGQAALHLGGATSGAVDAVVAPIQRLSRDRPRLATPQPNEAALEAHDAWLDFLDEKLNAPCVWRTLTEEKE</sequence>
<dbReference type="Pfam" id="PF00929">
    <property type="entry name" value="RNase_T"/>
    <property type="match status" value="1"/>
</dbReference>
<evidence type="ECO:0000256" key="2">
    <source>
        <dbReference type="ARBA" id="ARBA00012417"/>
    </source>
</evidence>
<keyword evidence="6 18" id="KW-0235">DNA replication</keyword>
<keyword evidence="5 18" id="KW-0548">Nucleotidyltransferase</keyword>
<evidence type="ECO:0000256" key="10">
    <source>
        <dbReference type="ARBA" id="ARBA00022839"/>
    </source>
</evidence>
<dbReference type="GO" id="GO:0003887">
    <property type="term" value="F:DNA-directed DNA polymerase activity"/>
    <property type="evidence" value="ECO:0007669"/>
    <property type="project" value="UniProtKB-KW"/>
</dbReference>
<evidence type="ECO:0000256" key="15">
    <source>
        <dbReference type="PIRSR" id="PIRSR606309-1"/>
    </source>
</evidence>
<dbReference type="GO" id="GO:0003677">
    <property type="term" value="F:DNA binding"/>
    <property type="evidence" value="ECO:0007669"/>
    <property type="project" value="InterPro"/>
</dbReference>
<dbReference type="GO" id="GO:0005829">
    <property type="term" value="C:cytosol"/>
    <property type="evidence" value="ECO:0007669"/>
    <property type="project" value="TreeGrafter"/>
</dbReference>
<gene>
    <name evidence="18 20" type="primary">dnaQ</name>
    <name evidence="20" type="ORF">GH984_08700</name>
</gene>
<keyword evidence="8 17" id="KW-0479">Metal-binding</keyword>
<evidence type="ECO:0000256" key="7">
    <source>
        <dbReference type="ARBA" id="ARBA00022722"/>
    </source>
</evidence>
<comment type="function">
    <text evidence="18">DNA polymerase III is a complex, multichain enzyme responsible for most of the replicative synthesis in bacteria. The epsilon subunit contain the editing function and is a proofreading 3'-5' exonuclease.</text>
</comment>
<dbReference type="CDD" id="cd06131">
    <property type="entry name" value="DNA_pol_III_epsilon_Ecoli_like"/>
    <property type="match status" value="1"/>
</dbReference>
<evidence type="ECO:0000256" key="4">
    <source>
        <dbReference type="ARBA" id="ARBA00022679"/>
    </source>
</evidence>
<evidence type="ECO:0000256" key="8">
    <source>
        <dbReference type="ARBA" id="ARBA00022723"/>
    </source>
</evidence>
<keyword evidence="12 18" id="KW-0239">DNA-directed DNA polymerase</keyword>
<evidence type="ECO:0000313" key="20">
    <source>
        <dbReference type="EMBL" id="MRH78784.1"/>
    </source>
</evidence>
<dbReference type="GO" id="GO:0045004">
    <property type="term" value="P:DNA replication proofreading"/>
    <property type="evidence" value="ECO:0007669"/>
    <property type="project" value="TreeGrafter"/>
</dbReference>
<organism evidence="20 21">
    <name type="scientific">Spiribacter salilacus</name>
    <dbReference type="NCBI Taxonomy" id="2664894"/>
    <lineage>
        <taxon>Bacteria</taxon>
        <taxon>Pseudomonadati</taxon>
        <taxon>Pseudomonadota</taxon>
        <taxon>Gammaproteobacteria</taxon>
        <taxon>Chromatiales</taxon>
        <taxon>Ectothiorhodospiraceae</taxon>
        <taxon>Spiribacter</taxon>
    </lineage>
</organism>
<dbReference type="NCBIfam" id="NF004316">
    <property type="entry name" value="PRK05711.1"/>
    <property type="match status" value="1"/>
</dbReference>
<feature type="binding site" evidence="17">
    <location>
        <position position="9"/>
    </location>
    <ligand>
        <name>a divalent metal cation</name>
        <dbReference type="ChEBI" id="CHEBI:60240"/>
        <label>1</label>
        <note>catalytic</note>
    </ligand>
</feature>
<evidence type="ECO:0000256" key="13">
    <source>
        <dbReference type="ARBA" id="ARBA00023211"/>
    </source>
</evidence>
<dbReference type="Gene3D" id="3.30.420.10">
    <property type="entry name" value="Ribonuclease H-like superfamily/Ribonuclease H"/>
    <property type="match status" value="1"/>
</dbReference>
<evidence type="ECO:0000313" key="21">
    <source>
        <dbReference type="Proteomes" id="UP000433788"/>
    </source>
</evidence>
<feature type="binding site" evidence="16">
    <location>
        <position position="9"/>
    </location>
    <ligand>
        <name>substrate</name>
    </ligand>
</feature>
<keyword evidence="9 18" id="KW-0378">Hydrolase</keyword>
<feature type="binding site" evidence="17">
    <location>
        <position position="158"/>
    </location>
    <ligand>
        <name>a divalent metal cation</name>
        <dbReference type="ChEBI" id="CHEBI:60240"/>
        <label>1</label>
        <note>catalytic</note>
    </ligand>
</feature>
<reference evidence="20 21" key="1">
    <citation type="submission" date="2019-11" db="EMBL/GenBank/DDBJ databases">
        <authorList>
            <person name="Zhang X.Y."/>
        </authorList>
    </citation>
    <scope>NUCLEOTIDE SEQUENCE [LARGE SCALE GENOMIC DNA]</scope>
    <source>
        <strain evidence="20 21">C176</strain>
    </source>
</reference>
<dbReference type="EC" id="2.7.7.7" evidence="2 18"/>
<evidence type="ECO:0000256" key="1">
    <source>
        <dbReference type="ARBA" id="ARBA00001936"/>
    </source>
</evidence>
<accession>A0A6N7R1C4</accession>
<feature type="active site" description="Proton acceptor" evidence="15">
    <location>
        <position position="153"/>
    </location>
</feature>
<evidence type="ECO:0000259" key="19">
    <source>
        <dbReference type="SMART" id="SM00479"/>
    </source>
</evidence>
<dbReference type="InterPro" id="IPR012337">
    <property type="entry name" value="RNaseH-like_sf"/>
</dbReference>
<comment type="catalytic activity">
    <reaction evidence="14 18">
        <text>DNA(n) + a 2'-deoxyribonucleoside 5'-triphosphate = DNA(n+1) + diphosphate</text>
        <dbReference type="Rhea" id="RHEA:22508"/>
        <dbReference type="Rhea" id="RHEA-COMP:17339"/>
        <dbReference type="Rhea" id="RHEA-COMP:17340"/>
        <dbReference type="ChEBI" id="CHEBI:33019"/>
        <dbReference type="ChEBI" id="CHEBI:61560"/>
        <dbReference type="ChEBI" id="CHEBI:173112"/>
        <dbReference type="EC" id="2.7.7.7"/>
    </reaction>
</comment>
<dbReference type="GO" id="GO:0008408">
    <property type="term" value="F:3'-5' exonuclease activity"/>
    <property type="evidence" value="ECO:0007669"/>
    <property type="project" value="TreeGrafter"/>
</dbReference>
<name>A0A6N7R1C4_9GAMM</name>
<dbReference type="PANTHER" id="PTHR30231">
    <property type="entry name" value="DNA POLYMERASE III SUBUNIT EPSILON"/>
    <property type="match status" value="1"/>
</dbReference>
<comment type="cofactor">
    <cofactor evidence="17">
        <name>Mg(2+)</name>
        <dbReference type="ChEBI" id="CHEBI:18420"/>
    </cofactor>
    <cofactor evidence="17">
        <name>Mn(2+)</name>
        <dbReference type="ChEBI" id="CHEBI:29035"/>
    </cofactor>
    <text evidence="17">Binds 2 divalent metal cations. Magnesium or manganese.</text>
</comment>
<feature type="binding site" evidence="17">
    <location>
        <position position="7"/>
    </location>
    <ligand>
        <name>a divalent metal cation</name>
        <dbReference type="ChEBI" id="CHEBI:60240"/>
        <label>1</label>
        <note>catalytic</note>
    </ligand>
</feature>
<evidence type="ECO:0000256" key="6">
    <source>
        <dbReference type="ARBA" id="ARBA00022705"/>
    </source>
</evidence>
<dbReference type="Proteomes" id="UP000433788">
    <property type="component" value="Unassembled WGS sequence"/>
</dbReference>
<evidence type="ECO:0000256" key="5">
    <source>
        <dbReference type="ARBA" id="ARBA00022695"/>
    </source>
</evidence>
<comment type="subunit">
    <text evidence="18">DNA polymerase III contains a core (composed of alpha, epsilon and theta chains) that associates with a tau subunit. This core dimerizes to form the POLIII' complex. PolIII' associates with the gamma complex (composed of gamma, delta, delta', psi and chi chains) and with the beta chain to form the complete DNA polymerase III complex.</text>
</comment>
<dbReference type="SMART" id="SM00479">
    <property type="entry name" value="EXOIII"/>
    <property type="match status" value="1"/>
</dbReference>
<keyword evidence="11 17" id="KW-0460">Magnesium</keyword>
<dbReference type="RefSeq" id="WP_153719810.1">
    <property type="nucleotide sequence ID" value="NZ_WJPP01000004.1"/>
</dbReference>
<feature type="binding site" evidence="16">
    <location>
        <position position="158"/>
    </location>
    <ligand>
        <name>substrate</name>
    </ligand>
</feature>
<dbReference type="InterPro" id="IPR006309">
    <property type="entry name" value="DnaQ_proteo"/>
</dbReference>
<feature type="binding site" evidence="16">
    <location>
        <position position="7"/>
    </location>
    <ligand>
        <name>substrate</name>
    </ligand>
</feature>
<comment type="cofactor">
    <cofactor evidence="1 18">
        <name>Mn(2+)</name>
        <dbReference type="ChEBI" id="CHEBI:29035"/>
    </cofactor>
</comment>
<dbReference type="EMBL" id="WJPP01000004">
    <property type="protein sequence ID" value="MRH78784.1"/>
    <property type="molecule type" value="Genomic_DNA"/>
</dbReference>